<evidence type="ECO:0000313" key="1">
    <source>
        <dbReference type="EMBL" id="RDU68560.1"/>
    </source>
</evidence>
<protein>
    <submittedName>
        <fullName evidence="1">ATPase</fullName>
    </submittedName>
</protein>
<dbReference type="AlphaFoldDB" id="A0A3D8IU82"/>
<evidence type="ECO:0000313" key="2">
    <source>
        <dbReference type="Proteomes" id="UP000256514"/>
    </source>
</evidence>
<keyword evidence="2" id="KW-1185">Reference proteome</keyword>
<reference evidence="1 2" key="1">
    <citation type="submission" date="2018-04" db="EMBL/GenBank/DDBJ databases">
        <title>Novel Campyloabacter and Helicobacter Species and Strains.</title>
        <authorList>
            <person name="Mannion A.J."/>
            <person name="Shen Z."/>
            <person name="Fox J.G."/>
        </authorList>
    </citation>
    <scope>NUCLEOTIDE SEQUENCE [LARGE SCALE GENOMIC DNA]</scope>
    <source>
        <strain evidence="1 2">MIT 12-6600</strain>
    </source>
</reference>
<dbReference type="InterPro" id="IPR027417">
    <property type="entry name" value="P-loop_NTPase"/>
</dbReference>
<dbReference type="OrthoDB" id="5372242at2"/>
<name>A0A3D8IU82_9HELI</name>
<dbReference type="RefSeq" id="WP_115570503.1">
    <property type="nucleotide sequence ID" value="NZ_NXLT01000001.1"/>
</dbReference>
<comment type="caution">
    <text evidence="1">The sequence shown here is derived from an EMBL/GenBank/DDBJ whole genome shotgun (WGS) entry which is preliminary data.</text>
</comment>
<dbReference type="Proteomes" id="UP000256514">
    <property type="component" value="Unassembled WGS sequence"/>
</dbReference>
<accession>A0A3D8IU82</accession>
<dbReference type="EMBL" id="NXLT01000001">
    <property type="protein sequence ID" value="RDU68560.1"/>
    <property type="molecule type" value="Genomic_DNA"/>
</dbReference>
<gene>
    <name evidence="1" type="ORF">CQA54_01800</name>
</gene>
<sequence>MPLNALSSYTADRVILPRRYGIASGKSFLYGPPRSGKTSLALQFALGFKKPIYIDLANRHLQSDEVQGYLLKMHLEKKVDVLVLDNYHTPIVLPHIPNIVLIGQKEACPQDFVPKCILPLCFEEFVSFDTKNLSLKTLFNTFLKNGNLPEIQEFGAYKRLERLYEIICVAFGADTELFLALLGFQSQNTTPHRIYSQLKSTMKLSKDRIYSTLTHWQDNNVLFFLPHSYKPNAKKLYFADFSLSHLLHHNLAAQLENMLFLELVKLGEHSNEALCYGDAGEFIYQHQAFVSIPFATQDLIEHRVSKMQSEHIYVITLSFEGQGKVGKKHWKAINFIDFALGEE</sequence>
<dbReference type="SUPFAM" id="SSF52540">
    <property type="entry name" value="P-loop containing nucleoside triphosphate hydrolases"/>
    <property type="match status" value="1"/>
</dbReference>
<organism evidence="1 2">
    <name type="scientific">Helicobacter equorum</name>
    <dbReference type="NCBI Taxonomy" id="361872"/>
    <lineage>
        <taxon>Bacteria</taxon>
        <taxon>Pseudomonadati</taxon>
        <taxon>Campylobacterota</taxon>
        <taxon>Epsilonproteobacteria</taxon>
        <taxon>Campylobacterales</taxon>
        <taxon>Helicobacteraceae</taxon>
        <taxon>Helicobacter</taxon>
    </lineage>
</organism>
<proteinExistence type="predicted"/>